<evidence type="ECO:0000256" key="10">
    <source>
        <dbReference type="ARBA" id="ARBA00022737"/>
    </source>
</evidence>
<comment type="caution">
    <text evidence="16">The sequence shown here is derived from an EMBL/GenBank/DDBJ whole genome shotgun (WGS) entry which is preliminary data.</text>
</comment>
<dbReference type="PROSITE" id="PS52019">
    <property type="entry name" value="PKS_MFAS_DH"/>
    <property type="match status" value="1"/>
</dbReference>
<dbReference type="InterPro" id="IPR042104">
    <property type="entry name" value="PKS_dehydratase_sf"/>
</dbReference>
<dbReference type="Gene3D" id="3.40.50.1000">
    <property type="entry name" value="HAD superfamily/HAD-like"/>
    <property type="match status" value="1"/>
</dbReference>
<dbReference type="GO" id="GO:0004300">
    <property type="term" value="F:enoyl-CoA hydratase activity"/>
    <property type="evidence" value="ECO:0007669"/>
    <property type="project" value="UniProtKB-ARBA"/>
</dbReference>
<dbReference type="InterPro" id="IPR014030">
    <property type="entry name" value="Ketoacyl_synth_N"/>
</dbReference>
<dbReference type="InterPro" id="IPR057326">
    <property type="entry name" value="KR_dom"/>
</dbReference>
<reference evidence="16 17" key="1">
    <citation type="submission" date="2020-07" db="EMBL/GenBank/DDBJ databases">
        <title>MOT database genomes.</title>
        <authorList>
            <person name="Joseph S."/>
            <person name="Aduse-Opoku J."/>
            <person name="Hashim A."/>
            <person name="Wade W."/>
            <person name="Curtis M."/>
        </authorList>
    </citation>
    <scope>NUCLEOTIDE SEQUENCE [LARGE SCALE GENOMIC DNA]</scope>
    <source>
        <strain evidence="16 17">WMus004</strain>
    </source>
</reference>
<dbReference type="Pfam" id="PF00109">
    <property type="entry name" value="ketoacyl-synt"/>
    <property type="match status" value="3"/>
</dbReference>
<dbReference type="GO" id="GO:0006635">
    <property type="term" value="P:fatty acid beta-oxidation"/>
    <property type="evidence" value="ECO:0007669"/>
    <property type="project" value="UniProtKB-UniPathway"/>
</dbReference>
<keyword evidence="10" id="KW-0677">Repeat</keyword>
<dbReference type="SMART" id="SM00826">
    <property type="entry name" value="PKS_DH"/>
    <property type="match status" value="1"/>
</dbReference>
<accession>A0A853EF61</accession>
<dbReference type="InterPro" id="IPR009081">
    <property type="entry name" value="PP-bd_ACP"/>
</dbReference>
<evidence type="ECO:0000256" key="9">
    <source>
        <dbReference type="ARBA" id="ARBA00022679"/>
    </source>
</evidence>
<keyword evidence="8" id="KW-0597">Phosphoprotein</keyword>
<feature type="domain" description="Ketosynthase family 3 (KS3)" evidence="14">
    <location>
        <begin position="3937"/>
        <end position="4356"/>
    </location>
</feature>
<evidence type="ECO:0000256" key="2">
    <source>
        <dbReference type="ARBA" id="ARBA00004792"/>
    </source>
</evidence>
<evidence type="ECO:0000313" key="16">
    <source>
        <dbReference type="EMBL" id="NYS68047.1"/>
    </source>
</evidence>
<dbReference type="NCBIfam" id="TIGR01681">
    <property type="entry name" value="HAD-SF-IIIC"/>
    <property type="match status" value="1"/>
</dbReference>
<dbReference type="InterPro" id="IPR010037">
    <property type="entry name" value="FkbH_domain"/>
</dbReference>
<dbReference type="Gene3D" id="1.10.1200.10">
    <property type="entry name" value="ACP-like"/>
    <property type="match status" value="3"/>
</dbReference>
<organism evidence="16 17">
    <name type="scientific">Actinomyces bowdenii</name>
    <dbReference type="NCBI Taxonomy" id="131109"/>
    <lineage>
        <taxon>Bacteria</taxon>
        <taxon>Bacillati</taxon>
        <taxon>Actinomycetota</taxon>
        <taxon>Actinomycetes</taxon>
        <taxon>Actinomycetales</taxon>
        <taxon>Actinomycetaceae</taxon>
        <taxon>Actinomyces</taxon>
    </lineage>
</organism>
<dbReference type="Pfam" id="PF22336">
    <property type="entry name" value="RhiE-like_linker"/>
    <property type="match status" value="1"/>
</dbReference>
<dbReference type="InterPro" id="IPR036412">
    <property type="entry name" value="HAD-like_sf"/>
</dbReference>
<evidence type="ECO:0000256" key="7">
    <source>
        <dbReference type="ARBA" id="ARBA00022490"/>
    </source>
</evidence>
<feature type="region of interest" description="Disordered" evidence="12">
    <location>
        <begin position="4389"/>
        <end position="4408"/>
    </location>
</feature>
<dbReference type="InterPro" id="IPR020841">
    <property type="entry name" value="PKS_Beta-ketoAc_synthase_dom"/>
</dbReference>
<name>A0A853EF61_9ACTO</name>
<feature type="domain" description="Ketosynthase family 3 (KS3)" evidence="14">
    <location>
        <begin position="1221"/>
        <end position="1641"/>
    </location>
</feature>
<evidence type="ECO:0000256" key="3">
    <source>
        <dbReference type="ARBA" id="ARBA00005005"/>
    </source>
</evidence>
<comment type="subcellular location">
    <subcellularLocation>
        <location evidence="1">Cytoplasm</location>
    </subcellularLocation>
</comment>
<comment type="similarity">
    <text evidence="5">Belongs to the short-chain dehydrogenases/reductases (SDR) family.</text>
</comment>
<dbReference type="InterPro" id="IPR014031">
    <property type="entry name" value="Ketoacyl_synth_C"/>
</dbReference>
<feature type="active site" description="Proton donor; for dehydratase activity" evidence="11">
    <location>
        <position position="2035"/>
    </location>
</feature>
<gene>
    <name evidence="16" type="ORF">HZZ05_00565</name>
</gene>
<dbReference type="Pfam" id="PF02801">
    <property type="entry name" value="Ketoacyl-synt_C"/>
    <property type="match status" value="3"/>
</dbReference>
<dbReference type="SUPFAM" id="SSF56784">
    <property type="entry name" value="HAD-like"/>
    <property type="match status" value="1"/>
</dbReference>
<keyword evidence="7" id="KW-0963">Cytoplasm</keyword>
<dbReference type="InterPro" id="IPR049551">
    <property type="entry name" value="PKS_DH_C"/>
</dbReference>
<dbReference type="InterPro" id="IPR036514">
    <property type="entry name" value="SGNH_hydro_sf"/>
</dbReference>
<dbReference type="InterPro" id="IPR054514">
    <property type="entry name" value="RhiE-like_linker"/>
</dbReference>
<evidence type="ECO:0000259" key="13">
    <source>
        <dbReference type="PROSITE" id="PS50075"/>
    </source>
</evidence>
<dbReference type="Pfam" id="PF21089">
    <property type="entry name" value="PKS_DH_N"/>
    <property type="match status" value="1"/>
</dbReference>
<dbReference type="CDD" id="cd08953">
    <property type="entry name" value="KR_2_SDR_x"/>
    <property type="match status" value="1"/>
</dbReference>
<dbReference type="Gene3D" id="3.10.129.10">
    <property type="entry name" value="Hotdog Thioesterase"/>
    <property type="match status" value="1"/>
</dbReference>
<dbReference type="Proteomes" id="UP000572528">
    <property type="component" value="Unassembled WGS sequence"/>
</dbReference>
<dbReference type="InterPro" id="IPR023214">
    <property type="entry name" value="HAD_sf"/>
</dbReference>
<comment type="pathway">
    <text evidence="3">Lipid metabolism; fatty acid beta-oxidation.</text>
</comment>
<protein>
    <submittedName>
        <fullName evidence="16">SDR family NAD(P)-dependent oxidoreductase</fullName>
    </submittedName>
</protein>
<dbReference type="InterPro" id="IPR049900">
    <property type="entry name" value="PKS_mFAS_DH"/>
</dbReference>
<dbReference type="Gene3D" id="1.10.1240.100">
    <property type="match status" value="2"/>
</dbReference>
<dbReference type="InterPro" id="IPR029069">
    <property type="entry name" value="HotDog_dom_sf"/>
</dbReference>
<dbReference type="PRINTS" id="PR00081">
    <property type="entry name" value="GDHRDH"/>
</dbReference>
<dbReference type="SUPFAM" id="SSF51735">
    <property type="entry name" value="NAD(P)-binding Rossmann-fold domains"/>
    <property type="match status" value="3"/>
</dbReference>
<dbReference type="InterPro" id="IPR002539">
    <property type="entry name" value="MaoC-like_dom"/>
</dbReference>
<proteinExistence type="inferred from homology"/>
<dbReference type="GO" id="GO:0006633">
    <property type="term" value="P:fatty acid biosynthetic process"/>
    <property type="evidence" value="ECO:0007669"/>
    <property type="project" value="InterPro"/>
</dbReference>
<dbReference type="InterPro" id="IPR013968">
    <property type="entry name" value="PKS_KR"/>
</dbReference>
<dbReference type="SMART" id="SM00825">
    <property type="entry name" value="PKS_KS"/>
    <property type="match status" value="3"/>
</dbReference>
<feature type="domain" description="PKS/mFAS DH" evidence="15">
    <location>
        <begin position="1829"/>
        <end position="2115"/>
    </location>
</feature>
<dbReference type="Pfam" id="PF00106">
    <property type="entry name" value="adh_short"/>
    <property type="match status" value="1"/>
</dbReference>
<dbReference type="InterPro" id="IPR032821">
    <property type="entry name" value="PKS_assoc"/>
</dbReference>
<keyword evidence="9" id="KW-0808">Transferase</keyword>
<dbReference type="InterPro" id="IPR049552">
    <property type="entry name" value="PKS_DH_N"/>
</dbReference>
<dbReference type="InterPro" id="IPR020807">
    <property type="entry name" value="PKS_DH"/>
</dbReference>
<evidence type="ECO:0000256" key="4">
    <source>
        <dbReference type="ARBA" id="ARBA00005254"/>
    </source>
</evidence>
<evidence type="ECO:0000259" key="14">
    <source>
        <dbReference type="PROSITE" id="PS52004"/>
    </source>
</evidence>
<dbReference type="InterPro" id="IPR036291">
    <property type="entry name" value="NAD(P)-bd_dom_sf"/>
</dbReference>
<dbReference type="SUPFAM" id="SSF54637">
    <property type="entry name" value="Thioesterase/thiol ester dehydrase-isomerase"/>
    <property type="match status" value="1"/>
</dbReference>
<dbReference type="PROSITE" id="PS52004">
    <property type="entry name" value="KS3_2"/>
    <property type="match status" value="3"/>
</dbReference>
<feature type="region of interest" description="Disordered" evidence="12">
    <location>
        <begin position="3904"/>
        <end position="3928"/>
    </location>
</feature>
<dbReference type="InterPro" id="IPR036736">
    <property type="entry name" value="ACP-like_sf"/>
</dbReference>
<dbReference type="InterPro" id="IPR002347">
    <property type="entry name" value="SDR_fam"/>
</dbReference>
<evidence type="ECO:0000256" key="12">
    <source>
        <dbReference type="SAM" id="MobiDB-lite"/>
    </source>
</evidence>
<dbReference type="InterPro" id="IPR010033">
    <property type="entry name" value="HAD_SF_ppase_IIIC"/>
</dbReference>
<dbReference type="UniPathway" id="UPA00659"/>
<dbReference type="Pfam" id="PF01575">
    <property type="entry name" value="MaoC_dehydratas"/>
    <property type="match status" value="1"/>
</dbReference>
<dbReference type="SUPFAM" id="SSF53901">
    <property type="entry name" value="Thiolase-like"/>
    <property type="match status" value="3"/>
</dbReference>
<dbReference type="PROSITE" id="PS00606">
    <property type="entry name" value="KS3_1"/>
    <property type="match status" value="3"/>
</dbReference>
<dbReference type="SMART" id="SM00822">
    <property type="entry name" value="PKS_KR"/>
    <property type="match status" value="2"/>
</dbReference>
<feature type="domain" description="Carrier" evidence="13">
    <location>
        <begin position="2574"/>
        <end position="2651"/>
    </location>
</feature>
<dbReference type="Gene3D" id="3.40.50.720">
    <property type="entry name" value="NAD(P)-binding Rossmann-like Domain"/>
    <property type="match status" value="3"/>
</dbReference>
<dbReference type="PROSITE" id="PS50075">
    <property type="entry name" value="CARRIER"/>
    <property type="match status" value="2"/>
</dbReference>
<dbReference type="Gene3D" id="3.10.129.110">
    <property type="entry name" value="Polyketide synthase dehydratase"/>
    <property type="match status" value="1"/>
</dbReference>
<dbReference type="PANTHER" id="PTHR43775:SF37">
    <property type="entry name" value="SI:DKEY-61P9.11"/>
    <property type="match status" value="1"/>
</dbReference>
<dbReference type="Pfam" id="PF08659">
    <property type="entry name" value="KR"/>
    <property type="match status" value="2"/>
</dbReference>
<dbReference type="Gene3D" id="3.40.47.10">
    <property type="match status" value="3"/>
</dbReference>
<dbReference type="InterPro" id="IPR020904">
    <property type="entry name" value="Sc_DH/Rdtase_CS"/>
</dbReference>
<evidence type="ECO:0000256" key="5">
    <source>
        <dbReference type="ARBA" id="ARBA00006484"/>
    </source>
</evidence>
<feature type="region of interest" description="Disordered" evidence="12">
    <location>
        <begin position="498"/>
        <end position="518"/>
    </location>
</feature>
<feature type="region of interest" description="N-terminal hotdog fold" evidence="11">
    <location>
        <begin position="1829"/>
        <end position="1961"/>
    </location>
</feature>
<dbReference type="EMBL" id="JACBXV010000003">
    <property type="protein sequence ID" value="NYS68047.1"/>
    <property type="molecule type" value="Genomic_DNA"/>
</dbReference>
<dbReference type="PANTHER" id="PTHR43775">
    <property type="entry name" value="FATTY ACID SYNTHASE"/>
    <property type="match status" value="1"/>
</dbReference>
<dbReference type="Gene3D" id="3.40.50.1110">
    <property type="entry name" value="SGNH hydrolase"/>
    <property type="match status" value="1"/>
</dbReference>
<dbReference type="Pfam" id="PF14765">
    <property type="entry name" value="PS-DH"/>
    <property type="match status" value="1"/>
</dbReference>
<dbReference type="SMART" id="SM01294">
    <property type="entry name" value="PKS_PP_betabranch"/>
    <property type="match status" value="1"/>
</dbReference>
<evidence type="ECO:0000313" key="17">
    <source>
        <dbReference type="Proteomes" id="UP000572528"/>
    </source>
</evidence>
<dbReference type="RefSeq" id="WP_179899396.1">
    <property type="nucleotide sequence ID" value="NZ_JACBXV010000003.1"/>
</dbReference>
<dbReference type="InterPro" id="IPR006162">
    <property type="entry name" value="Ppantetheine_attach_site"/>
</dbReference>
<dbReference type="NCBIfam" id="TIGR01686">
    <property type="entry name" value="FkbH"/>
    <property type="match status" value="1"/>
</dbReference>
<dbReference type="SUPFAM" id="SSF47336">
    <property type="entry name" value="ACP-like"/>
    <property type="match status" value="3"/>
</dbReference>
<feature type="active site" description="Proton acceptor; for dehydratase activity" evidence="11">
    <location>
        <position position="1867"/>
    </location>
</feature>
<evidence type="ECO:0000256" key="6">
    <source>
        <dbReference type="ARBA" id="ARBA00022450"/>
    </source>
</evidence>
<feature type="domain" description="Carrier" evidence="13">
    <location>
        <begin position="1112"/>
        <end position="1188"/>
    </location>
</feature>
<sequence length="4408" mass="472390">MSSESIEQFAALSGDLNPLHTNFSYARATPFGRPVAHGALAVLYCLAQLPERDGQLSRLEVSFYEPVFPETAYSLEITDGAGSEPELVLRDGQRRVLAATCEFRFGGMPCDARPTAEGTTVGRRSISRDLEPTDIVKGMTQAGVYGCVPEDVSALMSALGLHGRGVSNFHVQALAWCSYGVGMEVPGTSALLSRIAVDLSAEAPGEAGVADGFWEVEEHHLERGVVDLHGQLGDTSCGRVWAEVEARAWVRPRLPEPDVELTTELVGESTLLGDKVAVVIGGSRGLGAALVLGLVLQGATVYLVHKSSPAAVARLLGGLGSRSTQVQVIEGDCADPRFCSVVGTRIANDHGRIDILVLNAAPALRAQDPDVEAGQRLVSYVDLALSMVTSPLAALGQMVDRAAGAVVWVSSSAVTEPVEGWSHYVTAKAAVEGLARSVRTRYPHTRSLVVRPPRLLTTLTSSALGAGALPPERVAAKVVRWFCSTERAEDGIAVMEDFSGSAGVPDPEPAEGGHTDVSRQSTPAIQIVATFTADPVLPVLRWWMDKLGLDLEPRLSPYAQVLQELLLPTSDMSRNAGGVNVVLLRPSDWPEKSRTSLVKDLGDAVRGAVARSDVPHLVLVCPSPPGTDGVEPETDRRVLEQLGTQLEGIAGAYVFTTNHFGPQYVGREHHDHSRDRLGHLPYTREGFAGLATMIARSIRALRRSPAKVLVLDADNTLWGGVCSEDGIDGVRVDEEHLELQRWALELRARGVLLCLASKNLEQDVHAVMERQDMLLSPHDFAAERVNWLSKSSNIRDMVAELDLSLDTVVFLDDNPSEVSEVTARLPQVLGLRLASGSVGVRGIIDHTWAFDQVDITSEDRWRADRYQEARVRKEFQESSLDFASFLAGLRLRIDMHEAAEADRARASQMTYRTTQFNTTGLRLSVSEIARLGDRGASCWVASVTDRFGDHGTTCLAITSTCQDRFLVENFLMSCRMLGKGIEHAVLARLGKLALEAGLGVVEIPVIPTERNQPVRDFLQNVAGRPEQATGPDGSPVLVHRLASTNAAAVEFQPQADTVATAAPAEPTPTSTTRPSDRFLGLSDILSDLTTSNAVADTVDGKQNRLFGDRPLRADRDCTRQVIAAFSKVLRHPMDELGPSTRLADLGLNSMLLVELTVELERSNGRLPSTLLYESETLADVAQAVSVAPPEGAAQTPVVEVGTGPNLDHILQTPPVESATSARAVAVVGLAGRYPGARNLAELWGVLSSGRSQVREMPEERQNSAFREAATGAADVNGWRGCFLDDVMAFDSLYFNISPLEASAMDPQQRLFLETATEALHDAGYTSAALGHRVGVYVGAMASDYNVFSSQATLQGGPALPHSALYQIANRVSYVHDFHGPSVTVDTACSSSGVALHRAYRDVRSGEVDAAIAGGVNLLLHPARFIQYTHMNMLSPSGVCRPFGAGADGMVMGEGVGAVLLKPLDAAERDGDHIYALIRGSAVNTAGHTQGFTVPSPVRQAELVQAALEDAQLSAERVSMVEAHGTGTPLGDPIEIRGLSQALAARAAAGRPCFVSSIKSVIGHLEPASAIAGLTKAILELRHRIILPSLGAETLNPKIDFESTPFFVPTSCRPWPEEEVPRIVGVSSFGAGGVNAHLLLEEYQAPVQAPLETGEEQLLLLSARTEELLATNGQILRDHLCGEGADQVLSHVAHTLRVGRPAMQQRLALVVADRESAIKALDEFVERGPAGIVSATCRHGLRPGGGHSEGLSHVLGTSIGVDFLTQLGRAGDLTSLATLWVQGVDVDWQQVLPGYGAQRVSLPAAPFARPVHSLLPTSAPVVLDPKIVAHDPAAPRPSDEMVPPEDAAAHNQGDEVGFDGSEPWLRDHVISGRLLIPAVVYLDLVLRSFITAQPSLPRGPRAIRNVVWSSPLVLSGDELRIRILNESQGPEGTPFAMVLQEAQPGAPVAMRASVSGVGERPEGERAVRNQEHASTAWTKEEIYRNLAERGMDYGPALQSVIRVERITDGARSTVVVPATIAAEEEDGHILHPAVMDGALQTALVGSGLTGVFLPYSLAECWVSDKGTCQEATVCVNYRRRDPRMLRCDLDVVAPDGRLLVALRDLVLLPERSVPEKQVQIGAMRPVWRPALDEHSGGTAQQPTHVVVLSDEESDLETWRLEQTSCDWVLAELTELDALLDDESASVLLVDYRGLRGRSVSVLQRLEQVHEIATAVLRGRGIATHLVVTLPAVEDPAAVAASAFSLAASHESAALRSVRVEVANLDDMPGPHDLLEEWRHSDAEVRARHTDRQVRSFEPVELPPLSASLLPRRGHYVITGGGGGIGQKLGIWLASRHGARVLLVGRSPSGPWEGRVPHTTDGEVHYAACDVTDRQALAAALAEERKNHGPFTGVVHAAGVIDDAPLLQKPLERCARVLGPKTTGATLLDELTAEDPLEFFALMSSTAGTLGSAGQSDYSMANRFLDALAEQRSQRADRGQRRGRTVSLVWPLWSDGGMQLDPAMDLALQKSTGFAPVSSEEAFLFFERALGTDEPVLIAALGDLPRIQRTLQRHPLPRPTRARDVRPATVEATLGPNRLALVAVLRELAIDLLHISEQDLDGDVEFSDVGFDSVLYAEYAAKINERTGTDISPVVFFDHATLDLLADHLLAEHEPHLSGRPAVSEQTTAEVETQQEPEVPAANGAVALAAGTIHPQQVEASTPRRQKSDGIAVIGMAGRFPGADDLETFWQNLLDGVDAVSEVPADRWDWHAHAPSYPGEPSGIRSRWGGFLSDVERFDNELFHLSERETVLMDPQQRLFLETAWSALEDSGRNPRSLRGTSTGVFVGVTLSDHLQRLQESGVPPVGHLATGNVHSIVANRVSFALDLRGPSEVVDTACSSSLVALHRAVSALHAGECNLAVVGGVNTLLTPFWFAAFDHAGMLSARGRCATFDAAADGYVRGEGVGAVVLRRLDEAVDDGDTIHGVISGSAVGHGGHAHSLTAPSPAAQATVIAAAHRRAGGQIPVSHIEAHGTGTPLGDPIEVEGLRLAGVGTGDSALNSALLVHLGALKPAIGHLESASGIAGLIKVLLAMRHRWLPGNLHFETPNPHLGLDTTALRVLEKGCPWEPVDHDGAPVALRAGLSAFGFGGVNAHIVVDEPPQPPKRDYENIGPCVAVLSASDRAGLMRYARAMGAALAEQQDRVAAVDAAWTLSAGRPSLDHRVAVVADTVQEMARGFLDFADGVDSPEVFSGQVPVGQESVAEGPPASGPLSGRSAAELQARRWVSGGLLPELPSRATPPRRVSLPTHPFACWRHPITKILPRDIPDDATPTTDRLVLLRPGWGPANVSPATEPSPAPRTVVLLVGQDRTIDLAAALPAAPGARWVLLREDSGLPRITRDEYVFTDDDEAAIVLERLLADHEIDAVVDLTGLDSDRTSVVAGRDFGDHLLELVRRRLQPSPASNLGILMVGCRTWMRPVQARRAAVVRALGVEYRSVSAACLDLQDPPDDIALLLNLVLDELKHLDRRHPRWTLLGTGERLDRSLEELPLPTTALAQGKFGPFAIDSTGTYVITGGTSGLGLAIARRLVERGARHLALLGRRPMPSAHLWDDLDPNHPRTESVEVLRELRALGAHVMVHSGELDDREPLDRFLSDCISQGSRIAGVVHCAGDVPRAVTPFAHQSIDDVRRAWRGKDAGWDVLAICLEDQWPDFVVLFSSVSSILPALGAGWAAYAGANAYLDAEANRRSTEGGSPVVRSISWGSWNEGGTGVITTPAHQRTGLRGLGLAEGLDLLEHALMVQEPHLVAVKMQAEGQLLSNQQWSSELGKSVRQGMAVEAGQPDGRGQDGEYMGSKNTEDFLLDLFEEHLGVSRQQLQSGVSFGLLGVDSIFIAGLVPLLETYLGRPVQPTVVLEHDTVRGLASALGPREETAGPPSPRTFQGTTGPMRHGDDIFTRSRQIAVIGMAGRYPGAPDLGAFWDLLSSGKCAVGEVPQERWDVDALYRSSWAPGAVTSRWGGFLEDVDHFDPEYFGIDPATAADMHPATRLFLETSDATLRSAGYERSELEGRCVGVYVGGGIEGYGNQRPDPGPDSATGLNQNFLAAQVAQWLNLRGPHLVVDTACSSSLVALHLGLQALHTGDCDLCLVGGVDLLLDKMPYLKLSAAKALSSDGLCHTFDAKANGLVLGEGVGAVLLKPFEMALQEGDRILAVIEGTAMNNDGRTMGLTTPSPKAQREVVERALGVAEADPASVTYVEAHGTGTLIGDPIEVQALSSVFDARHGSGPWCGIGSVKTNIGHLLRAAGMASLHKVLLALAHAQLPPTLHCDEPNPRFDFAHSVFEPVTSLVPWPERDGLRRAGVSSFGFGGTNVHVVLRGPRPEELRAVRRAELPPAPFRRRRFWLPEMMVHTETGSPTQQRKPLLALQEED</sequence>
<comment type="similarity">
    <text evidence="4">Belongs to the enoyl-CoA hydratase/isomerase family.</text>
</comment>
<keyword evidence="6" id="KW-0596">Phosphopantetheine</keyword>
<evidence type="ECO:0000256" key="11">
    <source>
        <dbReference type="PROSITE-ProRule" id="PRU01363"/>
    </source>
</evidence>
<evidence type="ECO:0000256" key="8">
    <source>
        <dbReference type="ARBA" id="ARBA00022553"/>
    </source>
</evidence>
<dbReference type="SMART" id="SM00823">
    <property type="entry name" value="PKS_PP"/>
    <property type="match status" value="3"/>
</dbReference>
<feature type="region of interest" description="C-terminal hotdog fold" evidence="11">
    <location>
        <begin position="1973"/>
        <end position="2115"/>
    </location>
</feature>
<dbReference type="GO" id="GO:0004315">
    <property type="term" value="F:3-oxoacyl-[acyl-carrier-protein] synthase activity"/>
    <property type="evidence" value="ECO:0007669"/>
    <property type="project" value="InterPro"/>
</dbReference>
<dbReference type="InterPro" id="IPR016039">
    <property type="entry name" value="Thiolase-like"/>
</dbReference>
<dbReference type="PROSITE" id="PS00012">
    <property type="entry name" value="PHOSPHOPANTETHEINE"/>
    <property type="match status" value="1"/>
</dbReference>
<dbReference type="InterPro" id="IPR018201">
    <property type="entry name" value="Ketoacyl_synth_AS"/>
</dbReference>
<comment type="pathway">
    <text evidence="2">Antibiotic biosynthesis.</text>
</comment>
<dbReference type="CDD" id="cd05233">
    <property type="entry name" value="SDR_c"/>
    <property type="match status" value="1"/>
</dbReference>
<dbReference type="PROSITE" id="PS00061">
    <property type="entry name" value="ADH_SHORT"/>
    <property type="match status" value="1"/>
</dbReference>
<dbReference type="GO" id="GO:0004312">
    <property type="term" value="F:fatty acid synthase activity"/>
    <property type="evidence" value="ECO:0007669"/>
    <property type="project" value="TreeGrafter"/>
</dbReference>
<dbReference type="Pfam" id="PF00550">
    <property type="entry name" value="PP-binding"/>
    <property type="match status" value="3"/>
</dbReference>
<dbReference type="Pfam" id="PF16197">
    <property type="entry name" value="KAsynt_C_assoc"/>
    <property type="match status" value="2"/>
</dbReference>
<evidence type="ECO:0000259" key="15">
    <source>
        <dbReference type="PROSITE" id="PS52019"/>
    </source>
</evidence>
<dbReference type="CDD" id="cd00833">
    <property type="entry name" value="PKS"/>
    <property type="match status" value="3"/>
</dbReference>
<evidence type="ECO:0000256" key="1">
    <source>
        <dbReference type="ARBA" id="ARBA00004496"/>
    </source>
</evidence>
<dbReference type="InterPro" id="IPR050091">
    <property type="entry name" value="PKS_NRPS_Biosynth_Enz"/>
</dbReference>
<dbReference type="GO" id="GO:0031177">
    <property type="term" value="F:phosphopantetheine binding"/>
    <property type="evidence" value="ECO:0007669"/>
    <property type="project" value="InterPro"/>
</dbReference>
<dbReference type="InterPro" id="IPR020806">
    <property type="entry name" value="PKS_PP-bd"/>
</dbReference>
<dbReference type="GO" id="GO:0005737">
    <property type="term" value="C:cytoplasm"/>
    <property type="evidence" value="ECO:0007669"/>
    <property type="project" value="UniProtKB-SubCell"/>
</dbReference>
<feature type="domain" description="Ketosynthase family 3 (KS3)" evidence="14">
    <location>
        <begin position="2706"/>
        <end position="3138"/>
    </location>
</feature>